<feature type="transmembrane region" description="Helical" evidence="1">
    <location>
        <begin position="180"/>
        <end position="201"/>
    </location>
</feature>
<feature type="transmembrane region" description="Helical" evidence="1">
    <location>
        <begin position="249"/>
        <end position="269"/>
    </location>
</feature>
<feature type="transmembrane region" description="Helical" evidence="1">
    <location>
        <begin position="149"/>
        <end position="168"/>
    </location>
</feature>
<accession>A0A3G8JM51</accession>
<keyword evidence="1" id="KW-0812">Transmembrane</keyword>
<proteinExistence type="predicted"/>
<reference evidence="2 3" key="1">
    <citation type="submission" date="2018-11" db="EMBL/GenBank/DDBJ databases">
        <title>Gordonia insulae sp. nov., isolated from an island soil.</title>
        <authorList>
            <person name="Kim Y.S."/>
            <person name="Kim S.B."/>
        </authorList>
    </citation>
    <scope>NUCLEOTIDE SEQUENCE [LARGE SCALE GENOMIC DNA]</scope>
    <source>
        <strain evidence="2 3">MMS17-SY073</strain>
    </source>
</reference>
<feature type="transmembrane region" description="Helical" evidence="1">
    <location>
        <begin position="21"/>
        <end position="42"/>
    </location>
</feature>
<keyword evidence="1" id="KW-1133">Transmembrane helix</keyword>
<evidence type="ECO:0000256" key="1">
    <source>
        <dbReference type="SAM" id="Phobius"/>
    </source>
</evidence>
<evidence type="ECO:0000313" key="2">
    <source>
        <dbReference type="EMBL" id="AZG46154.1"/>
    </source>
</evidence>
<keyword evidence="1" id="KW-0472">Membrane</keyword>
<feature type="transmembrane region" description="Helical" evidence="1">
    <location>
        <begin position="222"/>
        <end position="243"/>
    </location>
</feature>
<feature type="transmembrane region" description="Helical" evidence="1">
    <location>
        <begin position="48"/>
        <end position="66"/>
    </location>
</feature>
<dbReference type="KEGG" id="gom:D7316_02755"/>
<dbReference type="AlphaFoldDB" id="A0A3G8JM51"/>
<dbReference type="RefSeq" id="WP_197718239.1">
    <property type="nucleotide sequence ID" value="NZ_CP033972.1"/>
</dbReference>
<sequence>MTSAADETRKPRRTTESVVRAFVNSPLSGLAPWIVMSLFSGPGRFEESVAAALGIALLVVFASWKIGNSIKLMEWFDVAFFVVLCVIGALATRAMIEWLELWAGEIVNLALVCFALGSILLRRPFTLEYAKEQTPEEFWDSPIFIRTNYVITWAWTAAFGVSAIAGAIGDAVFDDAGNFWTGWIIQIGATVFAIAFTEFYPDYGPNKAMQKAGIDTEPPVSIARLFDWVPVFVLIVGIAGLVTDSTSTVVGWVLIVVGAVGMRVMRMVFPDPTHDDRGESAAAAGDPAQS</sequence>
<protein>
    <submittedName>
        <fullName evidence="2">Uncharacterized protein</fullName>
    </submittedName>
</protein>
<keyword evidence="3" id="KW-1185">Reference proteome</keyword>
<dbReference type="Proteomes" id="UP000271469">
    <property type="component" value="Chromosome"/>
</dbReference>
<evidence type="ECO:0000313" key="3">
    <source>
        <dbReference type="Proteomes" id="UP000271469"/>
    </source>
</evidence>
<feature type="transmembrane region" description="Helical" evidence="1">
    <location>
        <begin position="78"/>
        <end position="96"/>
    </location>
</feature>
<gene>
    <name evidence="2" type="ORF">D7316_02755</name>
</gene>
<organism evidence="2 3">
    <name type="scientific">Gordonia insulae</name>
    <dbReference type="NCBI Taxonomy" id="2420509"/>
    <lineage>
        <taxon>Bacteria</taxon>
        <taxon>Bacillati</taxon>
        <taxon>Actinomycetota</taxon>
        <taxon>Actinomycetes</taxon>
        <taxon>Mycobacteriales</taxon>
        <taxon>Gordoniaceae</taxon>
        <taxon>Gordonia</taxon>
    </lineage>
</organism>
<dbReference type="EMBL" id="CP033972">
    <property type="protein sequence ID" value="AZG46154.1"/>
    <property type="molecule type" value="Genomic_DNA"/>
</dbReference>
<feature type="transmembrane region" description="Helical" evidence="1">
    <location>
        <begin position="102"/>
        <end position="121"/>
    </location>
</feature>
<name>A0A3G8JM51_9ACTN</name>